<protein>
    <submittedName>
        <fullName evidence="1">Uncharacterized protein</fullName>
    </submittedName>
</protein>
<organism evidence="1 2">
    <name type="scientific">Nocardioides marmotae</name>
    <dbReference type="NCBI Taxonomy" id="2663857"/>
    <lineage>
        <taxon>Bacteria</taxon>
        <taxon>Bacillati</taxon>
        <taxon>Actinomycetota</taxon>
        <taxon>Actinomycetes</taxon>
        <taxon>Propionibacteriales</taxon>
        <taxon>Nocardioidaceae</taxon>
        <taxon>Nocardioides</taxon>
    </lineage>
</organism>
<name>A0A6I3JDD9_9ACTN</name>
<dbReference type="RefSeq" id="WP_154615851.1">
    <property type="nucleotide sequence ID" value="NZ_CP053660.1"/>
</dbReference>
<accession>A0A6I3JDD9</accession>
<evidence type="ECO:0000313" key="1">
    <source>
        <dbReference type="EMBL" id="MTB96127.1"/>
    </source>
</evidence>
<dbReference type="AlphaFoldDB" id="A0A6I3JDD9"/>
<dbReference type="EMBL" id="WLCI01000015">
    <property type="protein sequence ID" value="MTB96127.1"/>
    <property type="molecule type" value="Genomic_DNA"/>
</dbReference>
<dbReference type="Proteomes" id="UP000433406">
    <property type="component" value="Unassembled WGS sequence"/>
</dbReference>
<comment type="caution">
    <text evidence="1">The sequence shown here is derived from an EMBL/GenBank/DDBJ whole genome shotgun (WGS) entry which is preliminary data.</text>
</comment>
<evidence type="ECO:0000313" key="2">
    <source>
        <dbReference type="Proteomes" id="UP000433406"/>
    </source>
</evidence>
<proteinExistence type="predicted"/>
<reference evidence="1 2" key="1">
    <citation type="submission" date="2019-10" db="EMBL/GenBank/DDBJ databases">
        <title>Nocardioides novel species isolated from the excrement of Marmot.</title>
        <authorList>
            <person name="Zhang G."/>
        </authorList>
    </citation>
    <scope>NUCLEOTIDE SEQUENCE [LARGE SCALE GENOMIC DNA]</scope>
    <source>
        <strain evidence="2">zg-579</strain>
    </source>
</reference>
<sequence>MDGAGGSRYGDVAVIRALATRLREQAAEVAAEAERLVRLAEATGWTGRAADAMRERAHDGARGLRRTAGLHEDAAEALDRHAAEVERRLELVAGAERTFAALLDGARDRLGGLVDRLLDQVALPPPGHRDWLTFDLPRFLR</sequence>
<gene>
    <name evidence="1" type="ORF">GGQ22_13660</name>
</gene>
<keyword evidence="2" id="KW-1185">Reference proteome</keyword>